<evidence type="ECO:0000313" key="2">
    <source>
        <dbReference type="Proteomes" id="UP001153269"/>
    </source>
</evidence>
<organism evidence="1 2">
    <name type="scientific">Pleuronectes platessa</name>
    <name type="common">European plaice</name>
    <dbReference type="NCBI Taxonomy" id="8262"/>
    <lineage>
        <taxon>Eukaryota</taxon>
        <taxon>Metazoa</taxon>
        <taxon>Chordata</taxon>
        <taxon>Craniata</taxon>
        <taxon>Vertebrata</taxon>
        <taxon>Euteleostomi</taxon>
        <taxon>Actinopterygii</taxon>
        <taxon>Neopterygii</taxon>
        <taxon>Teleostei</taxon>
        <taxon>Neoteleostei</taxon>
        <taxon>Acanthomorphata</taxon>
        <taxon>Carangaria</taxon>
        <taxon>Pleuronectiformes</taxon>
        <taxon>Pleuronectoidei</taxon>
        <taxon>Pleuronectidae</taxon>
        <taxon>Pleuronectes</taxon>
    </lineage>
</organism>
<dbReference type="AlphaFoldDB" id="A0A9N7YIL9"/>
<name>A0A9N7YIL9_PLEPL</name>
<dbReference type="Proteomes" id="UP001153269">
    <property type="component" value="Unassembled WGS sequence"/>
</dbReference>
<keyword evidence="2" id="KW-1185">Reference proteome</keyword>
<sequence length="112" mass="11691">MIKLRLIHPTSALPSGPCAPVVSGGGAVCSGAGSRRCSASVRANVGAVWGLDQWDVPALAKASPRGDDRETAFTQIQVAASALRSDHKKGLEISAVDFGRLTKTVQLSRDHK</sequence>
<accession>A0A9N7YIL9</accession>
<proteinExistence type="predicted"/>
<gene>
    <name evidence="1" type="ORF">PLEPLA_LOCUS14764</name>
</gene>
<protein>
    <submittedName>
        <fullName evidence="1">Uncharacterized protein</fullName>
    </submittedName>
</protein>
<dbReference type="EMBL" id="CADEAL010000921">
    <property type="protein sequence ID" value="CAB1426826.1"/>
    <property type="molecule type" value="Genomic_DNA"/>
</dbReference>
<reference evidence="1" key="1">
    <citation type="submission" date="2020-03" db="EMBL/GenBank/DDBJ databases">
        <authorList>
            <person name="Weist P."/>
        </authorList>
    </citation>
    <scope>NUCLEOTIDE SEQUENCE</scope>
</reference>
<evidence type="ECO:0000313" key="1">
    <source>
        <dbReference type="EMBL" id="CAB1426826.1"/>
    </source>
</evidence>
<comment type="caution">
    <text evidence="1">The sequence shown here is derived from an EMBL/GenBank/DDBJ whole genome shotgun (WGS) entry which is preliminary data.</text>
</comment>